<dbReference type="InterPro" id="IPR036770">
    <property type="entry name" value="Ankyrin_rpt-contain_sf"/>
</dbReference>
<feature type="domain" description="Peptidase M48" evidence="13">
    <location>
        <begin position="72"/>
        <end position="156"/>
    </location>
</feature>
<dbReference type="SMART" id="SM00248">
    <property type="entry name" value="ANK"/>
    <property type="match status" value="3"/>
</dbReference>
<evidence type="ECO:0000256" key="12">
    <source>
        <dbReference type="SAM" id="Phobius"/>
    </source>
</evidence>
<dbReference type="Proteomes" id="UP000682111">
    <property type="component" value="Unassembled WGS sequence"/>
</dbReference>
<dbReference type="Pfam" id="PF01435">
    <property type="entry name" value="Peptidase_M48"/>
    <property type="match status" value="2"/>
</dbReference>
<feature type="transmembrane region" description="Helical" evidence="12">
    <location>
        <begin position="15"/>
        <end position="32"/>
    </location>
</feature>
<feature type="domain" description="Peptidase M48" evidence="13">
    <location>
        <begin position="162"/>
        <end position="245"/>
    </location>
</feature>
<feature type="transmembrane region" description="Helical" evidence="12">
    <location>
        <begin position="263"/>
        <end position="286"/>
    </location>
</feature>
<reference evidence="14" key="1">
    <citation type="submission" date="2021-03" db="EMBL/GenBank/DDBJ databases">
        <title>Antimicrobial resistance genes in bacteria isolated from Japanese honey, and their potential for conferring macrolide and lincosamide resistance in the American foulbrood pathogen Paenibacillus larvae.</title>
        <authorList>
            <person name="Okamoto M."/>
            <person name="Kumagai M."/>
            <person name="Kanamori H."/>
            <person name="Takamatsu D."/>
        </authorList>
    </citation>
    <scope>NUCLEOTIDE SEQUENCE</scope>
    <source>
        <strain evidence="14">J27TS8</strain>
    </source>
</reference>
<dbReference type="GO" id="GO:0046872">
    <property type="term" value="F:metal ion binding"/>
    <property type="evidence" value="ECO:0007669"/>
    <property type="project" value="UniProtKB-KW"/>
</dbReference>
<evidence type="ECO:0000256" key="4">
    <source>
        <dbReference type="ARBA" id="ARBA00022723"/>
    </source>
</evidence>
<dbReference type="AlphaFoldDB" id="A0A919WDZ7"/>
<evidence type="ECO:0000256" key="1">
    <source>
        <dbReference type="ARBA" id="ARBA00022475"/>
    </source>
</evidence>
<accession>A0A919WDZ7</accession>
<evidence type="ECO:0000313" key="14">
    <source>
        <dbReference type="EMBL" id="GIN60069.1"/>
    </source>
</evidence>
<comment type="caution">
    <text evidence="14">The sequence shown here is derived from an EMBL/GenBank/DDBJ whole genome shotgun (WGS) entry which is preliminary data.</text>
</comment>
<sequence length="424" mass="48000">MDTTIENQLVHRKENIYFGLVLIFSILIYILLTFSIFGVFVIAFILLLSLVLNGLYVGGIRRNGVKLSEEQFPEIYEKAVMVAKDMGLSKIPDLYVVESEGMLNAFATRFFQKDMVVLYSGIFDLIEKEGEKEVLFVLAHEFAHLKRKHVLISLLILPAMWVPFLGNAYLRACEYTCDRYATYYIQSLEASTNALLMLAIGKELYAKVNHEIYMRQLQTESGFFVWLNEKLSTHPHLPKRIYELSACYEPEATEPLKEPKGRVWIGLIIAIFSITIVISGITYTIIALGKTDFFSEVISEIDDTTPLINAAIENDVAKIESLLDEGMDINEMDFEGSTALHWAVYYSSYEAAKALLKAGADPNTVDEYETTPLFSAVLAEDIEMVKLLLEYGVDVDYKDSTGSTAYDYAVDYEYNELATLLSEN</sequence>
<dbReference type="PANTHER" id="PTHR43221:SF2">
    <property type="entry name" value="PROTEASE HTPX HOMOLOG"/>
    <property type="match status" value="1"/>
</dbReference>
<dbReference type="PROSITE" id="PS50297">
    <property type="entry name" value="ANK_REP_REGION"/>
    <property type="match status" value="2"/>
</dbReference>
<feature type="repeat" description="ANK" evidence="10">
    <location>
        <begin position="368"/>
        <end position="400"/>
    </location>
</feature>
<evidence type="ECO:0000256" key="9">
    <source>
        <dbReference type="ARBA" id="ARBA00023136"/>
    </source>
</evidence>
<evidence type="ECO:0000256" key="5">
    <source>
        <dbReference type="ARBA" id="ARBA00022801"/>
    </source>
</evidence>
<keyword evidence="1" id="KW-1003">Cell membrane</keyword>
<evidence type="ECO:0000256" key="8">
    <source>
        <dbReference type="ARBA" id="ARBA00023049"/>
    </source>
</evidence>
<keyword evidence="3 12" id="KW-0812">Transmembrane</keyword>
<dbReference type="GO" id="GO:0004222">
    <property type="term" value="F:metalloendopeptidase activity"/>
    <property type="evidence" value="ECO:0007669"/>
    <property type="project" value="InterPro"/>
</dbReference>
<dbReference type="InterPro" id="IPR001915">
    <property type="entry name" value="Peptidase_M48"/>
</dbReference>
<keyword evidence="8 11" id="KW-0482">Metalloprotease</keyword>
<keyword evidence="10" id="KW-0040">ANK repeat</keyword>
<keyword evidence="9 12" id="KW-0472">Membrane</keyword>
<keyword evidence="7 12" id="KW-1133">Transmembrane helix</keyword>
<evidence type="ECO:0000256" key="2">
    <source>
        <dbReference type="ARBA" id="ARBA00022670"/>
    </source>
</evidence>
<keyword evidence="6 11" id="KW-0862">Zinc</keyword>
<dbReference type="PROSITE" id="PS50088">
    <property type="entry name" value="ANK_REPEAT"/>
    <property type="match status" value="3"/>
</dbReference>
<evidence type="ECO:0000256" key="3">
    <source>
        <dbReference type="ARBA" id="ARBA00022692"/>
    </source>
</evidence>
<keyword evidence="15" id="KW-1185">Reference proteome</keyword>
<dbReference type="GO" id="GO:0006508">
    <property type="term" value="P:proteolysis"/>
    <property type="evidence" value="ECO:0007669"/>
    <property type="project" value="UniProtKB-KW"/>
</dbReference>
<evidence type="ECO:0000313" key="15">
    <source>
        <dbReference type="Proteomes" id="UP000682111"/>
    </source>
</evidence>
<dbReference type="PANTHER" id="PTHR43221">
    <property type="entry name" value="PROTEASE HTPX"/>
    <property type="match status" value="1"/>
</dbReference>
<keyword evidence="5 11" id="KW-0378">Hydrolase</keyword>
<name>A0A919WDZ7_9BACI</name>
<evidence type="ECO:0000256" key="11">
    <source>
        <dbReference type="RuleBase" id="RU003983"/>
    </source>
</evidence>
<feature type="repeat" description="ANK" evidence="10">
    <location>
        <begin position="335"/>
        <end position="367"/>
    </location>
</feature>
<feature type="repeat" description="ANK" evidence="10">
    <location>
        <begin position="302"/>
        <end position="334"/>
    </location>
</feature>
<dbReference type="SUPFAM" id="SSF48403">
    <property type="entry name" value="Ankyrin repeat"/>
    <property type="match status" value="1"/>
</dbReference>
<dbReference type="InterPro" id="IPR050083">
    <property type="entry name" value="HtpX_protease"/>
</dbReference>
<dbReference type="CDD" id="cd07325">
    <property type="entry name" value="M48_Ste24p_like"/>
    <property type="match status" value="1"/>
</dbReference>
<proteinExistence type="inferred from homology"/>
<dbReference type="InterPro" id="IPR002110">
    <property type="entry name" value="Ankyrin_rpt"/>
</dbReference>
<dbReference type="Gene3D" id="1.25.40.20">
    <property type="entry name" value="Ankyrin repeat-containing domain"/>
    <property type="match status" value="1"/>
</dbReference>
<feature type="transmembrane region" description="Helical" evidence="12">
    <location>
        <begin position="38"/>
        <end position="58"/>
    </location>
</feature>
<dbReference type="Pfam" id="PF12796">
    <property type="entry name" value="Ank_2"/>
    <property type="match status" value="1"/>
</dbReference>
<organism evidence="14 15">
    <name type="scientific">Robertmurraya siralis</name>
    <dbReference type="NCBI Taxonomy" id="77777"/>
    <lineage>
        <taxon>Bacteria</taxon>
        <taxon>Bacillati</taxon>
        <taxon>Bacillota</taxon>
        <taxon>Bacilli</taxon>
        <taxon>Bacillales</taxon>
        <taxon>Bacillaceae</taxon>
        <taxon>Robertmurraya</taxon>
    </lineage>
</organism>
<dbReference type="RefSeq" id="WP_095312718.1">
    <property type="nucleotide sequence ID" value="NZ_BORC01000001.1"/>
</dbReference>
<evidence type="ECO:0000259" key="13">
    <source>
        <dbReference type="Pfam" id="PF01435"/>
    </source>
</evidence>
<keyword evidence="2 11" id="KW-0645">Protease</keyword>
<gene>
    <name evidence="14" type="ORF">J27TS8_00620</name>
</gene>
<comment type="cofactor">
    <cofactor evidence="11">
        <name>Zn(2+)</name>
        <dbReference type="ChEBI" id="CHEBI:29105"/>
    </cofactor>
    <text evidence="11">Binds 1 zinc ion per subunit.</text>
</comment>
<dbReference type="Gene3D" id="3.30.2010.10">
    <property type="entry name" value="Metalloproteases ('zincins'), catalytic domain"/>
    <property type="match status" value="1"/>
</dbReference>
<dbReference type="OrthoDB" id="9810445at2"/>
<dbReference type="Pfam" id="PF00023">
    <property type="entry name" value="Ank"/>
    <property type="match status" value="1"/>
</dbReference>
<dbReference type="EMBL" id="BORC01000001">
    <property type="protein sequence ID" value="GIN60069.1"/>
    <property type="molecule type" value="Genomic_DNA"/>
</dbReference>
<protein>
    <recommendedName>
        <fullName evidence="13">Peptidase M48 domain-containing protein</fullName>
    </recommendedName>
</protein>
<evidence type="ECO:0000256" key="6">
    <source>
        <dbReference type="ARBA" id="ARBA00022833"/>
    </source>
</evidence>
<evidence type="ECO:0000256" key="10">
    <source>
        <dbReference type="PROSITE-ProRule" id="PRU00023"/>
    </source>
</evidence>
<evidence type="ECO:0000256" key="7">
    <source>
        <dbReference type="ARBA" id="ARBA00022989"/>
    </source>
</evidence>
<keyword evidence="4" id="KW-0479">Metal-binding</keyword>
<comment type="similarity">
    <text evidence="11">Belongs to the peptidase M48 family.</text>
</comment>